<evidence type="ECO:0000256" key="1">
    <source>
        <dbReference type="SAM" id="Coils"/>
    </source>
</evidence>
<dbReference type="AlphaFoldDB" id="W7XID1"/>
<feature type="coiled-coil region" evidence="1">
    <location>
        <begin position="160"/>
        <end position="188"/>
    </location>
</feature>
<dbReference type="GeneID" id="24439984"/>
<reference evidence="3" key="1">
    <citation type="journal article" date="2006" name="PLoS Biol.">
        <title>Macronuclear genome sequence of the ciliate Tetrahymena thermophila, a model eukaryote.</title>
        <authorList>
            <person name="Eisen J.A."/>
            <person name="Coyne R.S."/>
            <person name="Wu M."/>
            <person name="Wu D."/>
            <person name="Thiagarajan M."/>
            <person name="Wortman J.R."/>
            <person name="Badger J.H."/>
            <person name="Ren Q."/>
            <person name="Amedeo P."/>
            <person name="Jones K.M."/>
            <person name="Tallon L.J."/>
            <person name="Delcher A.L."/>
            <person name="Salzberg S.L."/>
            <person name="Silva J.C."/>
            <person name="Haas B.J."/>
            <person name="Majoros W.H."/>
            <person name="Farzad M."/>
            <person name="Carlton J.M."/>
            <person name="Smith R.K. Jr."/>
            <person name="Garg J."/>
            <person name="Pearlman R.E."/>
            <person name="Karrer K.M."/>
            <person name="Sun L."/>
            <person name="Manning G."/>
            <person name="Elde N.C."/>
            <person name="Turkewitz A.P."/>
            <person name="Asai D.J."/>
            <person name="Wilkes D.E."/>
            <person name="Wang Y."/>
            <person name="Cai H."/>
            <person name="Collins K."/>
            <person name="Stewart B.A."/>
            <person name="Lee S.R."/>
            <person name="Wilamowska K."/>
            <person name="Weinberg Z."/>
            <person name="Ruzzo W.L."/>
            <person name="Wloga D."/>
            <person name="Gaertig J."/>
            <person name="Frankel J."/>
            <person name="Tsao C.-C."/>
            <person name="Gorovsky M.A."/>
            <person name="Keeling P.J."/>
            <person name="Waller R.F."/>
            <person name="Patron N.J."/>
            <person name="Cherry J.M."/>
            <person name="Stover N.A."/>
            <person name="Krieger C.J."/>
            <person name="del Toro C."/>
            <person name="Ryder H.F."/>
            <person name="Williamson S.C."/>
            <person name="Barbeau R.A."/>
            <person name="Hamilton E.P."/>
            <person name="Orias E."/>
        </authorList>
    </citation>
    <scope>NUCLEOTIDE SEQUENCE [LARGE SCALE GENOMIC DNA]</scope>
    <source>
        <strain evidence="3">SB210</strain>
    </source>
</reference>
<dbReference type="Proteomes" id="UP000009168">
    <property type="component" value="Unassembled WGS sequence"/>
</dbReference>
<gene>
    <name evidence="2" type="ORF">TTHERM_000644729</name>
</gene>
<accession>W7XID1</accession>
<dbReference type="KEGG" id="tet:TTHERM_000644729"/>
<sequence>MYVFLHLKSTVELCKRQEEIILSKQQTFVNISPFNLQNDDKANQSSQLNKLQQQYFLQYQSLQTQINLNNNQYNLLHSQKEMKPSHLKAIKQFYIFKKSSLSDQQKNDSLTSLINKNIQILNDQRQEIQTQNKIKPQQKPQTQQKKYHHIFLDLKIQLRASQYNQKIKRQKQENKQKYQKQNKKLKNKAQMCKKFIIQTLKNIFQLKI</sequence>
<organism evidence="2 3">
    <name type="scientific">Tetrahymena thermophila (strain SB210)</name>
    <dbReference type="NCBI Taxonomy" id="312017"/>
    <lineage>
        <taxon>Eukaryota</taxon>
        <taxon>Sar</taxon>
        <taxon>Alveolata</taxon>
        <taxon>Ciliophora</taxon>
        <taxon>Intramacronucleata</taxon>
        <taxon>Oligohymenophorea</taxon>
        <taxon>Hymenostomatida</taxon>
        <taxon>Tetrahymenina</taxon>
        <taxon>Tetrahymenidae</taxon>
        <taxon>Tetrahymena</taxon>
    </lineage>
</organism>
<name>W7XID1_TETTS</name>
<evidence type="ECO:0000313" key="3">
    <source>
        <dbReference type="Proteomes" id="UP000009168"/>
    </source>
</evidence>
<keyword evidence="1" id="KW-0175">Coiled coil</keyword>
<dbReference type="RefSeq" id="XP_012652956.1">
    <property type="nucleotide sequence ID" value="XM_012797502.1"/>
</dbReference>
<dbReference type="EMBL" id="GG662707">
    <property type="protein sequence ID" value="EWS74526.1"/>
    <property type="molecule type" value="Genomic_DNA"/>
</dbReference>
<proteinExistence type="predicted"/>
<protein>
    <submittedName>
        <fullName evidence="2">Uncharacterized protein</fullName>
    </submittedName>
</protein>
<evidence type="ECO:0000313" key="2">
    <source>
        <dbReference type="EMBL" id="EWS74526.1"/>
    </source>
</evidence>
<dbReference type="InParanoid" id="W7XID1"/>
<keyword evidence="3" id="KW-1185">Reference proteome</keyword>